<evidence type="ECO:0000256" key="6">
    <source>
        <dbReference type="ARBA" id="ARBA00022679"/>
    </source>
</evidence>
<dbReference type="GO" id="GO:0005829">
    <property type="term" value="C:cytosol"/>
    <property type="evidence" value="ECO:0007669"/>
    <property type="project" value="TreeGrafter"/>
</dbReference>
<name>A0A085B6J1_9FLAO</name>
<protein>
    <recommendedName>
        <fullName evidence="11">Molybdopterin molybdenumtransferase</fullName>
        <ecNumber evidence="11">2.10.1.1</ecNumber>
    </recommendedName>
</protein>
<dbReference type="EC" id="2.10.1.1" evidence="11"/>
<dbReference type="OrthoDB" id="9804758at2"/>
<reference evidence="13 14" key="1">
    <citation type="submission" date="2014-07" db="EMBL/GenBank/DDBJ databases">
        <title>Epilithonimonas lactis LMG 22401 Genome.</title>
        <authorList>
            <person name="Pipes S.E."/>
            <person name="Stropko S.J."/>
        </authorList>
    </citation>
    <scope>NUCLEOTIDE SEQUENCE [LARGE SCALE GENOMIC DNA]</scope>
    <source>
        <strain evidence="13 14">LMG 24401</strain>
    </source>
</reference>
<evidence type="ECO:0000256" key="5">
    <source>
        <dbReference type="ARBA" id="ARBA00022505"/>
    </source>
</evidence>
<dbReference type="Pfam" id="PF03454">
    <property type="entry name" value="MoeA_C"/>
    <property type="match status" value="1"/>
</dbReference>
<dbReference type="InterPro" id="IPR036688">
    <property type="entry name" value="MoeA_C_domain_IV_sf"/>
</dbReference>
<dbReference type="SUPFAM" id="SSF63867">
    <property type="entry name" value="MoeA C-terminal domain-like"/>
    <property type="match status" value="1"/>
</dbReference>
<evidence type="ECO:0000256" key="8">
    <source>
        <dbReference type="ARBA" id="ARBA00022842"/>
    </source>
</evidence>
<dbReference type="SMART" id="SM00852">
    <property type="entry name" value="MoCF_biosynth"/>
    <property type="match status" value="1"/>
</dbReference>
<dbReference type="RefSeq" id="WP_034979032.1">
    <property type="nucleotide sequence ID" value="NZ_FOFI01000007.1"/>
</dbReference>
<evidence type="ECO:0000256" key="10">
    <source>
        <dbReference type="ARBA" id="ARBA00047317"/>
    </source>
</evidence>
<keyword evidence="8 11" id="KW-0460">Magnesium</keyword>
<dbReference type="Pfam" id="PF00994">
    <property type="entry name" value="MoCF_biosynth"/>
    <property type="match status" value="1"/>
</dbReference>
<gene>
    <name evidence="13" type="ORF">IO89_18305</name>
</gene>
<comment type="pathway">
    <text evidence="3 11">Cofactor biosynthesis; molybdopterin biosynthesis.</text>
</comment>
<dbReference type="InterPro" id="IPR036425">
    <property type="entry name" value="MoaB/Mog-like_dom_sf"/>
</dbReference>
<evidence type="ECO:0000259" key="12">
    <source>
        <dbReference type="SMART" id="SM00852"/>
    </source>
</evidence>
<dbReference type="InterPro" id="IPR005110">
    <property type="entry name" value="MoeA_linker/N"/>
</dbReference>
<evidence type="ECO:0000256" key="7">
    <source>
        <dbReference type="ARBA" id="ARBA00022723"/>
    </source>
</evidence>
<dbReference type="Gene3D" id="3.90.105.10">
    <property type="entry name" value="Molybdopterin biosynthesis moea protein, domain 2"/>
    <property type="match status" value="1"/>
</dbReference>
<comment type="function">
    <text evidence="2 11">Catalyzes the insertion of molybdate into adenylated molybdopterin with the concomitant release of AMP.</text>
</comment>
<dbReference type="NCBIfam" id="TIGR00177">
    <property type="entry name" value="molyb_syn"/>
    <property type="match status" value="1"/>
</dbReference>
<dbReference type="AlphaFoldDB" id="A0A085B6J1"/>
<keyword evidence="7 11" id="KW-0479">Metal-binding</keyword>
<dbReference type="eggNOG" id="COG0303">
    <property type="taxonomic scope" value="Bacteria"/>
</dbReference>
<proteinExistence type="inferred from homology"/>
<dbReference type="SUPFAM" id="SSF63882">
    <property type="entry name" value="MoeA N-terminal region -like"/>
    <property type="match status" value="1"/>
</dbReference>
<dbReference type="FunFam" id="3.40.980.10:FF:000004">
    <property type="entry name" value="Molybdopterin molybdenumtransferase"/>
    <property type="match status" value="1"/>
</dbReference>
<dbReference type="FunFam" id="2.170.190.11:FF:000001">
    <property type="entry name" value="Molybdopterin molybdenumtransferase"/>
    <property type="match status" value="1"/>
</dbReference>
<dbReference type="GO" id="GO:0046872">
    <property type="term" value="F:metal ion binding"/>
    <property type="evidence" value="ECO:0007669"/>
    <property type="project" value="UniProtKB-UniRule"/>
</dbReference>
<comment type="caution">
    <text evidence="13">The sequence shown here is derived from an EMBL/GenBank/DDBJ whole genome shotgun (WGS) entry which is preliminary data.</text>
</comment>
<dbReference type="InterPro" id="IPR036135">
    <property type="entry name" value="MoeA_linker/N_sf"/>
</dbReference>
<dbReference type="PANTHER" id="PTHR10192:SF5">
    <property type="entry name" value="GEPHYRIN"/>
    <property type="match status" value="1"/>
</dbReference>
<dbReference type="UniPathway" id="UPA00344"/>
<evidence type="ECO:0000256" key="1">
    <source>
        <dbReference type="ARBA" id="ARBA00001946"/>
    </source>
</evidence>
<dbReference type="Gene3D" id="2.170.190.11">
    <property type="entry name" value="Molybdopterin biosynthesis moea protein, domain 3"/>
    <property type="match status" value="1"/>
</dbReference>
<dbReference type="SUPFAM" id="SSF53218">
    <property type="entry name" value="Molybdenum cofactor biosynthesis proteins"/>
    <property type="match status" value="1"/>
</dbReference>
<evidence type="ECO:0000256" key="3">
    <source>
        <dbReference type="ARBA" id="ARBA00005046"/>
    </source>
</evidence>
<keyword evidence="6 11" id="KW-0808">Transferase</keyword>
<dbReference type="CDD" id="cd00887">
    <property type="entry name" value="MoeA"/>
    <property type="match status" value="1"/>
</dbReference>
<accession>A0A085B6J1</accession>
<evidence type="ECO:0000256" key="4">
    <source>
        <dbReference type="ARBA" id="ARBA00010763"/>
    </source>
</evidence>
<dbReference type="Proteomes" id="UP000028623">
    <property type="component" value="Unassembled WGS sequence"/>
</dbReference>
<evidence type="ECO:0000313" key="13">
    <source>
        <dbReference type="EMBL" id="KFC18086.1"/>
    </source>
</evidence>
<comment type="similarity">
    <text evidence="4 11">Belongs to the MoeA family.</text>
</comment>
<feature type="domain" description="MoaB/Mog" evidence="12">
    <location>
        <begin position="174"/>
        <end position="312"/>
    </location>
</feature>
<dbReference type="Gene3D" id="2.40.340.10">
    <property type="entry name" value="MoeA, C-terminal, domain IV"/>
    <property type="match status" value="1"/>
</dbReference>
<comment type="catalytic activity">
    <reaction evidence="10">
        <text>adenylyl-molybdopterin + molybdate = Mo-molybdopterin + AMP + H(+)</text>
        <dbReference type="Rhea" id="RHEA:35047"/>
        <dbReference type="ChEBI" id="CHEBI:15378"/>
        <dbReference type="ChEBI" id="CHEBI:36264"/>
        <dbReference type="ChEBI" id="CHEBI:62727"/>
        <dbReference type="ChEBI" id="CHEBI:71302"/>
        <dbReference type="ChEBI" id="CHEBI:456215"/>
        <dbReference type="EC" id="2.10.1.1"/>
    </reaction>
</comment>
<evidence type="ECO:0000313" key="14">
    <source>
        <dbReference type="Proteomes" id="UP000028623"/>
    </source>
</evidence>
<dbReference type="Gene3D" id="3.40.980.10">
    <property type="entry name" value="MoaB/Mog-like domain"/>
    <property type="match status" value="1"/>
</dbReference>
<dbReference type="InterPro" id="IPR005111">
    <property type="entry name" value="MoeA_C_domain_IV"/>
</dbReference>
<dbReference type="PANTHER" id="PTHR10192">
    <property type="entry name" value="MOLYBDOPTERIN BIOSYNTHESIS PROTEIN"/>
    <property type="match status" value="1"/>
</dbReference>
<dbReference type="GO" id="GO:0061599">
    <property type="term" value="F:molybdopterin molybdotransferase activity"/>
    <property type="evidence" value="ECO:0007669"/>
    <property type="project" value="UniProtKB-UniRule"/>
</dbReference>
<dbReference type="Pfam" id="PF03453">
    <property type="entry name" value="MoeA_N"/>
    <property type="match status" value="1"/>
</dbReference>
<dbReference type="STRING" id="421072.SAMN04488097_3975"/>
<dbReference type="InterPro" id="IPR001453">
    <property type="entry name" value="MoaB/Mog_dom"/>
</dbReference>
<keyword evidence="9 11" id="KW-0501">Molybdenum cofactor biosynthesis</keyword>
<sequence>MISVQEAQNIINQNIPKEKHQILPLKEAFGYTTSEDIYSKYNIPNFSQSSMDGYAIRFEDKDLKLKIVGEMSAGTTEPFQLENGTACRIFTGAPLPIGADTVVMQEKIKIENNDYLIIEDYDLEKKLNIRDAGSDAKKDTIAISKDSYLSAAAIGYLAGIGCTEVPVYAQPSVSLILTGNELVQPGNNLEFGQVFESNSYQLESVLKQCGINSIETFWVKDDPLEVEKTLNLAISKTDIVILVGGVSVGDYDYVIDATKKCGIEQQFHKIRQKPGKPFYFGTKDEKLVFGLPGNPSSALTCFYLYIVPVLSKIMKRPTITEKTKATTTSSYKKKAGLTHFLKATYADGKVTPLHAQESYRLQSFAEANCLMILPENSEGCEKDEVVEIILLK</sequence>
<keyword evidence="14" id="KW-1185">Reference proteome</keyword>
<evidence type="ECO:0000256" key="11">
    <source>
        <dbReference type="RuleBase" id="RU365090"/>
    </source>
</evidence>
<evidence type="ECO:0000256" key="9">
    <source>
        <dbReference type="ARBA" id="ARBA00023150"/>
    </source>
</evidence>
<organism evidence="13 14">
    <name type="scientific">Epilithonimonas lactis</name>
    <dbReference type="NCBI Taxonomy" id="421072"/>
    <lineage>
        <taxon>Bacteria</taxon>
        <taxon>Pseudomonadati</taxon>
        <taxon>Bacteroidota</taxon>
        <taxon>Flavobacteriia</taxon>
        <taxon>Flavobacteriales</taxon>
        <taxon>Weeksellaceae</taxon>
        <taxon>Chryseobacterium group</taxon>
        <taxon>Epilithonimonas</taxon>
    </lineage>
</organism>
<evidence type="ECO:0000256" key="2">
    <source>
        <dbReference type="ARBA" id="ARBA00002901"/>
    </source>
</evidence>
<dbReference type="NCBIfam" id="NF045515">
    <property type="entry name" value="Glp_gephyrin"/>
    <property type="match status" value="1"/>
</dbReference>
<dbReference type="EMBL" id="JPLY01000008">
    <property type="protein sequence ID" value="KFC18086.1"/>
    <property type="molecule type" value="Genomic_DNA"/>
</dbReference>
<dbReference type="InterPro" id="IPR038987">
    <property type="entry name" value="MoeA-like"/>
</dbReference>
<dbReference type="GO" id="GO:0006777">
    <property type="term" value="P:Mo-molybdopterin cofactor biosynthetic process"/>
    <property type="evidence" value="ECO:0007669"/>
    <property type="project" value="UniProtKB-UniRule"/>
</dbReference>
<keyword evidence="5 11" id="KW-0500">Molybdenum</keyword>
<comment type="cofactor">
    <cofactor evidence="1 11">
        <name>Mg(2+)</name>
        <dbReference type="ChEBI" id="CHEBI:18420"/>
    </cofactor>
</comment>